<dbReference type="Proteomes" id="UP000597886">
    <property type="component" value="Unassembled WGS sequence"/>
</dbReference>
<dbReference type="SUPFAM" id="SSF53448">
    <property type="entry name" value="Nucleotide-diphospho-sugar transferases"/>
    <property type="match status" value="1"/>
</dbReference>
<protein>
    <submittedName>
        <fullName evidence="1">Uncharacterized protein</fullName>
    </submittedName>
</protein>
<dbReference type="AlphaFoldDB" id="A0AA91BVK0"/>
<accession>A0AA91BVK0</accession>
<reference evidence="1" key="1">
    <citation type="submission" date="2019-12" db="EMBL/GenBank/DDBJ databases">
        <title>Ruegeria JWLKs population differentiation of coral mucus and skeleton niches.</title>
        <authorList>
            <person name="Luo D."/>
        </authorList>
    </citation>
    <scope>NUCLEOTIDE SEQUENCE</scope>
    <source>
        <strain evidence="1">HKCCD6181</strain>
    </source>
</reference>
<proteinExistence type="predicted"/>
<evidence type="ECO:0000313" key="1">
    <source>
        <dbReference type="EMBL" id="NOE20563.1"/>
    </source>
</evidence>
<comment type="caution">
    <text evidence="1">The sequence shown here is derived from an EMBL/GenBank/DDBJ whole genome shotgun (WGS) entry which is preliminary data.</text>
</comment>
<evidence type="ECO:0000313" key="2">
    <source>
        <dbReference type="Proteomes" id="UP000597886"/>
    </source>
</evidence>
<gene>
    <name evidence="1" type="ORF">GS634_20745</name>
</gene>
<dbReference type="EMBL" id="WVRA01000011">
    <property type="protein sequence ID" value="NOE20563.1"/>
    <property type="molecule type" value="Genomic_DNA"/>
</dbReference>
<dbReference type="InterPro" id="IPR029044">
    <property type="entry name" value="Nucleotide-diphossugar_trans"/>
</dbReference>
<organism evidence="1 2">
    <name type="scientific">Ruegeria atlantica</name>
    <dbReference type="NCBI Taxonomy" id="81569"/>
    <lineage>
        <taxon>Bacteria</taxon>
        <taxon>Pseudomonadati</taxon>
        <taxon>Pseudomonadota</taxon>
        <taxon>Alphaproteobacteria</taxon>
        <taxon>Rhodobacterales</taxon>
        <taxon>Roseobacteraceae</taxon>
        <taxon>Ruegeria</taxon>
    </lineage>
</organism>
<sequence>MQESDINPTVADEAPPKGIRRAHMATFPDRIGVLPHSVASIAHQVDRVFICLNEYQEVPDFLGEFDNVTAVIPDRDYKDVGKFIFQPDPADTVFLVDDDIEYADNYARQTIRRARGVGLEKRVFGYHATTFTNPTPRSIRQRTLLRMNQRLTYSTRVHQLGTGTVMVSGSLFPTLEYMEGSEKFVDVRFARYCFENGIEMWTLPRNRRRFPSLLAGLEPEKRETIADSFTRRWPQHVLDEVKVFAGLQF</sequence>
<dbReference type="RefSeq" id="WP_171331728.1">
    <property type="nucleotide sequence ID" value="NZ_WVRA01000011.1"/>
</dbReference>
<name>A0AA91BVK0_9RHOB</name>